<feature type="signal peptide" evidence="1">
    <location>
        <begin position="1"/>
        <end position="21"/>
    </location>
</feature>
<evidence type="ECO:0000313" key="3">
    <source>
        <dbReference type="Proteomes" id="UP000290568"/>
    </source>
</evidence>
<dbReference type="InterPro" id="IPR043099">
    <property type="entry name" value="CypI_dom_I"/>
</dbReference>
<protein>
    <submittedName>
        <fullName evidence="2">High affinity transport system protein p37</fullName>
    </submittedName>
</protein>
<keyword evidence="3" id="KW-1185">Reference proteome</keyword>
<keyword evidence="1" id="KW-0732">Signal</keyword>
<accession>A0A449A2K7</accession>
<dbReference type="InterPro" id="IPR043100">
    <property type="entry name" value="CypI_dom_II"/>
</dbReference>
<dbReference type="Gene3D" id="3.40.190.190">
    <property type="entry name" value="CypI, domain 2"/>
    <property type="match status" value="1"/>
</dbReference>
<name>A0A449A2K7_9BACT</name>
<proteinExistence type="predicted"/>
<dbReference type="InterPro" id="IPR010592">
    <property type="entry name" value="CypI"/>
</dbReference>
<dbReference type="RefSeq" id="WP_129620144.1">
    <property type="nucleotide sequence ID" value="NZ_LR214950.1"/>
</dbReference>
<evidence type="ECO:0000256" key="1">
    <source>
        <dbReference type="SAM" id="SignalP"/>
    </source>
</evidence>
<reference evidence="2 3" key="1">
    <citation type="submission" date="2019-01" db="EMBL/GenBank/DDBJ databases">
        <authorList>
            <consortium name="Pathogen Informatics"/>
        </authorList>
    </citation>
    <scope>NUCLEOTIDE SEQUENCE [LARGE SCALE GENOMIC DNA]</scope>
    <source>
        <strain evidence="2 3">NCTC10183</strain>
    </source>
</reference>
<dbReference type="PROSITE" id="PS51257">
    <property type="entry name" value="PROKAR_LIPOPROTEIN"/>
    <property type="match status" value="1"/>
</dbReference>
<feature type="chain" id="PRO_5019513405" evidence="1">
    <location>
        <begin position="22"/>
        <end position="373"/>
    </location>
</feature>
<evidence type="ECO:0000313" key="2">
    <source>
        <dbReference type="EMBL" id="VEU58479.1"/>
    </source>
</evidence>
<organism evidence="2 3">
    <name type="scientific">Mycoplasmopsis gallinacea</name>
    <dbReference type="NCBI Taxonomy" id="29556"/>
    <lineage>
        <taxon>Bacteria</taxon>
        <taxon>Bacillati</taxon>
        <taxon>Mycoplasmatota</taxon>
        <taxon>Mycoplasmoidales</taxon>
        <taxon>Metamycoplasmataceae</taxon>
        <taxon>Mycoplasmopsis</taxon>
    </lineage>
</organism>
<dbReference type="Pfam" id="PF06646">
    <property type="entry name" value="CypI"/>
    <property type="match status" value="1"/>
</dbReference>
<dbReference type="NCBIfam" id="NF045838">
    <property type="entry name" value="MG289_thiam_LP"/>
    <property type="match status" value="1"/>
</dbReference>
<dbReference type="OrthoDB" id="401239at2"/>
<dbReference type="Gene3D" id="3.40.190.180">
    <property type="entry name" value="Cypl, domain I"/>
    <property type="match status" value="1"/>
</dbReference>
<gene>
    <name evidence="2" type="ORF">NCTC10183_00231</name>
</gene>
<dbReference type="Proteomes" id="UP000290568">
    <property type="component" value="Chromosome"/>
</dbReference>
<dbReference type="EMBL" id="LR214950">
    <property type="protein sequence ID" value="VEU58479.1"/>
    <property type="molecule type" value="Genomic_DNA"/>
</dbReference>
<sequence>MKFFKKLSLGAVVLAPLPLFVACQNQETNFKTLYVALESSEVTDEKVYGEFKEYFSKELKEAGYDVVFKSNSTLDKTSTIAALKKGGQNADGVDFAFVAAGALKNNLDKLDVRVQTLTNTFLGDTQEGYYTDGTLENDYLRKVAKIESDKFNEKPFAQWTNFNGVIHTDQYQSPTEKVRFQRGMIWISGDDATRAAIKKAWNDKDWEKFRSFGIVHGDPDSGSKYLLPQNLLKLHFNKEGNAFTTLGKELADHSRDFTNGSIKDWQTKHSDKKILFDNQGSFGYTSVKKADRYTPKIEGEKLEILTLTNPLPYNLGVFNKRVPKKVQDAVAKAFVKMMEANKNTWGDYQGFNGYSIVEDNAKSVLEMYERSSK</sequence>
<dbReference type="AlphaFoldDB" id="A0A449A2K7"/>